<dbReference type="GO" id="GO:0032259">
    <property type="term" value="P:methylation"/>
    <property type="evidence" value="ECO:0007669"/>
    <property type="project" value="UniProtKB-KW"/>
</dbReference>
<dbReference type="InterPro" id="IPR029063">
    <property type="entry name" value="SAM-dependent_MTases_sf"/>
</dbReference>
<dbReference type="AlphaFoldDB" id="A0A430G1M6"/>
<dbReference type="RefSeq" id="WP_126004856.1">
    <property type="nucleotide sequence ID" value="NZ_QQYZ01000013.1"/>
</dbReference>
<evidence type="ECO:0000256" key="1">
    <source>
        <dbReference type="ARBA" id="ARBA00022679"/>
    </source>
</evidence>
<evidence type="ECO:0000313" key="4">
    <source>
        <dbReference type="Proteomes" id="UP000287746"/>
    </source>
</evidence>
<gene>
    <name evidence="3" type="ORF">DAH66_13900</name>
</gene>
<protein>
    <submittedName>
        <fullName evidence="3">Class I SAM-dependent methyltransferase</fullName>
    </submittedName>
</protein>
<dbReference type="PANTHER" id="PTHR44068:SF11">
    <property type="entry name" value="GERANYL DIPHOSPHATE 2-C-METHYLTRANSFERASE"/>
    <property type="match status" value="1"/>
</dbReference>
<dbReference type="EMBL" id="QQYZ01000013">
    <property type="protein sequence ID" value="RSY81961.1"/>
    <property type="molecule type" value="Genomic_DNA"/>
</dbReference>
<sequence length="271" mass="30375">MNEVAKQDVKDFWNAASCGEALFLPSQDAEGYRAEAKMRYELEPYILPFGAFETAKGQKVLEIGVGLGSDHQRFAEAGADLTGIDLTERAIEHTRHRLGLFGLTSTLETGDAENLGFADDSFDVVYSWGVLHHSPDTPKAIAEVHRVLKPGGEARIMIYYKWSIIGLMLWTRYGLLRGRPWTGLTEIYSRYLESPGTKAYSYAEARVLFAMFETVDISTVLTHGDLLESEAGQRHRGTALNLARAFWPRPLIRTFLPRSGLFMLIKARKQG</sequence>
<dbReference type="Proteomes" id="UP000287746">
    <property type="component" value="Unassembled WGS sequence"/>
</dbReference>
<dbReference type="Pfam" id="PF08241">
    <property type="entry name" value="Methyltransf_11"/>
    <property type="match status" value="1"/>
</dbReference>
<feature type="domain" description="Methyltransferase type 11" evidence="2">
    <location>
        <begin position="61"/>
        <end position="153"/>
    </location>
</feature>
<accession>A0A430G1M6</accession>
<dbReference type="PANTHER" id="PTHR44068">
    <property type="entry name" value="ZGC:194242"/>
    <property type="match status" value="1"/>
</dbReference>
<dbReference type="SUPFAM" id="SSF53335">
    <property type="entry name" value="S-adenosyl-L-methionine-dependent methyltransferases"/>
    <property type="match status" value="1"/>
</dbReference>
<dbReference type="InterPro" id="IPR013216">
    <property type="entry name" value="Methyltransf_11"/>
</dbReference>
<organism evidence="3 4">
    <name type="scientific">Sphingomonas koreensis</name>
    <dbReference type="NCBI Taxonomy" id="93064"/>
    <lineage>
        <taxon>Bacteria</taxon>
        <taxon>Pseudomonadati</taxon>
        <taxon>Pseudomonadota</taxon>
        <taxon>Alphaproteobacteria</taxon>
        <taxon>Sphingomonadales</taxon>
        <taxon>Sphingomonadaceae</taxon>
        <taxon>Sphingomonas</taxon>
    </lineage>
</organism>
<evidence type="ECO:0000313" key="3">
    <source>
        <dbReference type="EMBL" id="RSY81961.1"/>
    </source>
</evidence>
<dbReference type="CDD" id="cd02440">
    <property type="entry name" value="AdoMet_MTases"/>
    <property type="match status" value="1"/>
</dbReference>
<dbReference type="Gene3D" id="3.40.50.150">
    <property type="entry name" value="Vaccinia Virus protein VP39"/>
    <property type="match status" value="1"/>
</dbReference>
<keyword evidence="3" id="KW-0489">Methyltransferase</keyword>
<evidence type="ECO:0000259" key="2">
    <source>
        <dbReference type="Pfam" id="PF08241"/>
    </source>
</evidence>
<comment type="caution">
    <text evidence="3">The sequence shown here is derived from an EMBL/GenBank/DDBJ whole genome shotgun (WGS) entry which is preliminary data.</text>
</comment>
<name>A0A430G1M6_9SPHN</name>
<dbReference type="InterPro" id="IPR050447">
    <property type="entry name" value="Erg6_SMT_methyltransf"/>
</dbReference>
<keyword evidence="1 3" id="KW-0808">Transferase</keyword>
<reference evidence="3 4" key="1">
    <citation type="submission" date="2018-07" db="EMBL/GenBank/DDBJ databases">
        <title>Genomic and Epidemiologic Investigation of an Indolent Hospital Outbreak.</title>
        <authorList>
            <person name="Johnson R.C."/>
            <person name="Deming C."/>
            <person name="Conlan S."/>
            <person name="Zellmer C.J."/>
            <person name="Michelin A.V."/>
            <person name="Lee-Lin S."/>
            <person name="Thomas P.J."/>
            <person name="Park M."/>
            <person name="Weingarten R.A."/>
            <person name="Less J."/>
            <person name="Dekker J.P."/>
            <person name="Frank K.M."/>
            <person name="Musser K.A."/>
            <person name="Mcquiston J.R."/>
            <person name="Henderson D.K."/>
            <person name="Lau A.F."/>
            <person name="Palmore T.N."/>
            <person name="Segre J.A."/>
        </authorList>
    </citation>
    <scope>NUCLEOTIDE SEQUENCE [LARGE SCALE GENOMIC DNA]</scope>
    <source>
        <strain evidence="3 4">SK-CDC1_0717</strain>
    </source>
</reference>
<dbReference type="GO" id="GO:0008757">
    <property type="term" value="F:S-adenosylmethionine-dependent methyltransferase activity"/>
    <property type="evidence" value="ECO:0007669"/>
    <property type="project" value="InterPro"/>
</dbReference>
<proteinExistence type="predicted"/>